<feature type="signal peptide" evidence="1">
    <location>
        <begin position="1"/>
        <end position="15"/>
    </location>
</feature>
<feature type="domain" description="SusD-like N-terminal" evidence="2">
    <location>
        <begin position="22"/>
        <end position="228"/>
    </location>
</feature>
<evidence type="ECO:0000256" key="1">
    <source>
        <dbReference type="SAM" id="SignalP"/>
    </source>
</evidence>
<feature type="non-terminal residue" evidence="3">
    <location>
        <position position="229"/>
    </location>
</feature>
<sequence length="229" mass="25750">MKVFKYLFISSIMFAVTSCGNDWLDLAPSTQVDTETSINVLSDIEFTLNGIYSTMQSSDAYSGRLVYYGDVTGDDMQAVSSTKRTGNYYRFNFTKDNGPSSHWSYLYSIIQNCNLILMNVDKLSIDEDETEYKNDLKGQALAIRGMALFDLTRIFGYPYLKDNGASLGVPIVKELSTIDSKPARNTVAECYTEIISDLKNSTELLSGDFNKGKVNRWAAMTLLSRVYLY</sequence>
<dbReference type="SUPFAM" id="SSF48452">
    <property type="entry name" value="TPR-like"/>
    <property type="match status" value="1"/>
</dbReference>
<comment type="caution">
    <text evidence="3">The sequence shown here is derived from an EMBL/GenBank/DDBJ whole genome shotgun (WGS) entry which is preliminary data.</text>
</comment>
<dbReference type="InterPro" id="IPR011990">
    <property type="entry name" value="TPR-like_helical_dom_sf"/>
</dbReference>
<dbReference type="Pfam" id="PF14322">
    <property type="entry name" value="SusD-like_3"/>
    <property type="match status" value="1"/>
</dbReference>
<accession>A0A6L3IKL7</accession>
<keyword evidence="1" id="KW-0732">Signal</keyword>
<dbReference type="Proteomes" id="UP000481700">
    <property type="component" value="Unassembled WGS sequence"/>
</dbReference>
<protein>
    <submittedName>
        <fullName evidence="3">RagB/SusD family nutrient uptake outer membrane protein</fullName>
    </submittedName>
</protein>
<proteinExistence type="predicted"/>
<organism evidence="3 4">
    <name type="scientific">Phocaeicola dorei</name>
    <dbReference type="NCBI Taxonomy" id="357276"/>
    <lineage>
        <taxon>Bacteria</taxon>
        <taxon>Pseudomonadati</taxon>
        <taxon>Bacteroidota</taxon>
        <taxon>Bacteroidia</taxon>
        <taxon>Bacteroidales</taxon>
        <taxon>Bacteroidaceae</taxon>
        <taxon>Phocaeicola</taxon>
    </lineage>
</organism>
<dbReference type="EMBL" id="VVZV01000210">
    <property type="protein sequence ID" value="KAA5306198.1"/>
    <property type="molecule type" value="Genomic_DNA"/>
</dbReference>
<dbReference type="Gene3D" id="1.25.40.390">
    <property type="match status" value="1"/>
</dbReference>
<dbReference type="RefSeq" id="WP_149937661.1">
    <property type="nucleotide sequence ID" value="NZ_VVZV01000210.1"/>
</dbReference>
<dbReference type="InterPro" id="IPR033985">
    <property type="entry name" value="SusD-like_N"/>
</dbReference>
<feature type="chain" id="PRO_5026970882" evidence="1">
    <location>
        <begin position="16"/>
        <end position="229"/>
    </location>
</feature>
<gene>
    <name evidence="3" type="ORF">F2Z07_25955</name>
</gene>
<dbReference type="CDD" id="cd08977">
    <property type="entry name" value="SusD"/>
    <property type="match status" value="1"/>
</dbReference>
<reference evidence="3 4" key="1">
    <citation type="journal article" date="2019" name="Nat. Med.">
        <title>A library of human gut bacterial isolates paired with longitudinal multiomics data enables mechanistic microbiome research.</title>
        <authorList>
            <person name="Poyet M."/>
            <person name="Groussin M."/>
            <person name="Gibbons S.M."/>
            <person name="Avila-Pacheco J."/>
            <person name="Jiang X."/>
            <person name="Kearney S.M."/>
            <person name="Perrotta A.R."/>
            <person name="Berdy B."/>
            <person name="Zhao S."/>
            <person name="Lieberman T.D."/>
            <person name="Swanson P.K."/>
            <person name="Smith M."/>
            <person name="Roesemann S."/>
            <person name="Alexander J.E."/>
            <person name="Rich S.A."/>
            <person name="Livny J."/>
            <person name="Vlamakis H."/>
            <person name="Clish C."/>
            <person name="Bullock K."/>
            <person name="Deik A."/>
            <person name="Scott J."/>
            <person name="Pierce K.A."/>
            <person name="Xavier R.J."/>
            <person name="Alm E.J."/>
        </authorList>
    </citation>
    <scope>NUCLEOTIDE SEQUENCE [LARGE SCALE GENOMIC DNA]</scope>
    <source>
        <strain evidence="3 4">BIOML-A25</strain>
    </source>
</reference>
<evidence type="ECO:0000259" key="2">
    <source>
        <dbReference type="Pfam" id="PF14322"/>
    </source>
</evidence>
<evidence type="ECO:0000313" key="3">
    <source>
        <dbReference type="EMBL" id="KAA5306198.1"/>
    </source>
</evidence>
<dbReference type="PROSITE" id="PS51257">
    <property type="entry name" value="PROKAR_LIPOPROTEIN"/>
    <property type="match status" value="1"/>
</dbReference>
<dbReference type="AlphaFoldDB" id="A0A6L3IKL7"/>
<evidence type="ECO:0000313" key="4">
    <source>
        <dbReference type="Proteomes" id="UP000481700"/>
    </source>
</evidence>
<name>A0A6L3IKL7_9BACT</name>